<dbReference type="InterPro" id="IPR003593">
    <property type="entry name" value="AAA+_ATPase"/>
</dbReference>
<dbReference type="GO" id="GO:0022857">
    <property type="term" value="F:transmembrane transporter activity"/>
    <property type="evidence" value="ECO:0007669"/>
    <property type="project" value="TreeGrafter"/>
</dbReference>
<name>A0A239MJC4_9BACT</name>
<keyword evidence="1" id="KW-0813">Transport</keyword>
<dbReference type="PANTHER" id="PTHR24220">
    <property type="entry name" value="IMPORT ATP-BINDING PROTEIN"/>
    <property type="match status" value="1"/>
</dbReference>
<protein>
    <submittedName>
        <fullName evidence="6">Putative ABC transport system ATP-binding protein</fullName>
    </submittedName>
</protein>
<evidence type="ECO:0000313" key="6">
    <source>
        <dbReference type="EMBL" id="SNT43097.1"/>
    </source>
</evidence>
<evidence type="ECO:0000259" key="5">
    <source>
        <dbReference type="PROSITE" id="PS50893"/>
    </source>
</evidence>
<evidence type="ECO:0000256" key="4">
    <source>
        <dbReference type="ARBA" id="ARBA00038388"/>
    </source>
</evidence>
<comment type="similarity">
    <text evidence="4">Belongs to the ABC transporter superfamily. Macrolide exporter (TC 3.A.1.122) family.</text>
</comment>
<organism evidence="6 7">
    <name type="scientific">Granulicella rosea</name>
    <dbReference type="NCBI Taxonomy" id="474952"/>
    <lineage>
        <taxon>Bacteria</taxon>
        <taxon>Pseudomonadati</taxon>
        <taxon>Acidobacteriota</taxon>
        <taxon>Terriglobia</taxon>
        <taxon>Terriglobales</taxon>
        <taxon>Acidobacteriaceae</taxon>
        <taxon>Granulicella</taxon>
    </lineage>
</organism>
<dbReference type="PROSITE" id="PS00211">
    <property type="entry name" value="ABC_TRANSPORTER_1"/>
    <property type="match status" value="1"/>
</dbReference>
<keyword evidence="3 6" id="KW-0067">ATP-binding</keyword>
<gene>
    <name evidence="6" type="ORF">SAMN05421770_1159</name>
</gene>
<keyword evidence="2" id="KW-0547">Nucleotide-binding</keyword>
<dbReference type="CDD" id="cd03255">
    <property type="entry name" value="ABC_MJ0796_LolCDE_FtsE"/>
    <property type="match status" value="1"/>
</dbReference>
<dbReference type="SUPFAM" id="SSF52540">
    <property type="entry name" value="P-loop containing nucleoside triphosphate hydrolases"/>
    <property type="match status" value="1"/>
</dbReference>
<evidence type="ECO:0000313" key="7">
    <source>
        <dbReference type="Proteomes" id="UP000198356"/>
    </source>
</evidence>
<reference evidence="6 7" key="1">
    <citation type="submission" date="2017-06" db="EMBL/GenBank/DDBJ databases">
        <authorList>
            <person name="Kim H.J."/>
            <person name="Triplett B.A."/>
        </authorList>
    </citation>
    <scope>NUCLEOTIDE SEQUENCE [LARGE SCALE GENOMIC DNA]</scope>
    <source>
        <strain evidence="6 7">DSM 18704</strain>
    </source>
</reference>
<dbReference type="GO" id="GO:0005524">
    <property type="term" value="F:ATP binding"/>
    <property type="evidence" value="ECO:0007669"/>
    <property type="project" value="UniProtKB-KW"/>
</dbReference>
<evidence type="ECO:0000256" key="2">
    <source>
        <dbReference type="ARBA" id="ARBA00022741"/>
    </source>
</evidence>
<keyword evidence="7" id="KW-1185">Reference proteome</keyword>
<dbReference type="RefSeq" id="WP_089410431.1">
    <property type="nucleotide sequence ID" value="NZ_FZOU01000015.1"/>
</dbReference>
<dbReference type="EMBL" id="FZOU01000015">
    <property type="protein sequence ID" value="SNT43097.1"/>
    <property type="molecule type" value="Genomic_DNA"/>
</dbReference>
<feature type="domain" description="ABC transporter" evidence="5">
    <location>
        <begin position="5"/>
        <end position="247"/>
    </location>
</feature>
<dbReference type="PANTHER" id="PTHR24220:SF86">
    <property type="entry name" value="ABC TRANSPORTER ABCH.1"/>
    <property type="match status" value="1"/>
</dbReference>
<dbReference type="InterPro" id="IPR015854">
    <property type="entry name" value="ABC_transpr_LolD-like"/>
</dbReference>
<accession>A0A239MJC4</accession>
<dbReference type="FunFam" id="3.40.50.300:FF:000032">
    <property type="entry name" value="Export ABC transporter ATP-binding protein"/>
    <property type="match status" value="1"/>
</dbReference>
<dbReference type="PROSITE" id="PS50893">
    <property type="entry name" value="ABC_TRANSPORTER_2"/>
    <property type="match status" value="1"/>
</dbReference>
<dbReference type="InterPro" id="IPR017871">
    <property type="entry name" value="ABC_transporter-like_CS"/>
</dbReference>
<dbReference type="Gene3D" id="3.40.50.300">
    <property type="entry name" value="P-loop containing nucleotide triphosphate hydrolases"/>
    <property type="match status" value="1"/>
</dbReference>
<sequence length="252" mass="27401">MEPVISIRNLTKTYQMGDISVHALRSISLDIHEGEFVSVIGPSGSGKSTLMHILGCLDQPTSGQYFLNNKDVSHLSDDEVSRVRNQQIGFVFQGFNLLTRTSALENVELPLLYNPDGAVSAAERKSRAMAALAAVGLKGREHHHPNQLSGGQQQRVAIARALLNNPTMLLADEPTGNLDSRTSVEVMNIFQKLKDERGITIVLITHEHDVAAYGSRIVSFKDGQILSDVANESRRIALDEISVMAPAPAGSH</sequence>
<evidence type="ECO:0000256" key="1">
    <source>
        <dbReference type="ARBA" id="ARBA00022448"/>
    </source>
</evidence>
<proteinExistence type="inferred from homology"/>
<dbReference type="Pfam" id="PF00005">
    <property type="entry name" value="ABC_tran"/>
    <property type="match status" value="1"/>
</dbReference>
<dbReference type="InterPro" id="IPR003439">
    <property type="entry name" value="ABC_transporter-like_ATP-bd"/>
</dbReference>
<evidence type="ECO:0000256" key="3">
    <source>
        <dbReference type="ARBA" id="ARBA00022840"/>
    </source>
</evidence>
<dbReference type="OrthoDB" id="9802264at2"/>
<dbReference type="InterPro" id="IPR017911">
    <property type="entry name" value="MacB-like_ATP-bd"/>
</dbReference>
<dbReference type="AlphaFoldDB" id="A0A239MJC4"/>
<dbReference type="Proteomes" id="UP000198356">
    <property type="component" value="Unassembled WGS sequence"/>
</dbReference>
<dbReference type="GO" id="GO:0005886">
    <property type="term" value="C:plasma membrane"/>
    <property type="evidence" value="ECO:0007669"/>
    <property type="project" value="TreeGrafter"/>
</dbReference>
<dbReference type="GO" id="GO:0098796">
    <property type="term" value="C:membrane protein complex"/>
    <property type="evidence" value="ECO:0007669"/>
    <property type="project" value="UniProtKB-ARBA"/>
</dbReference>
<dbReference type="SMART" id="SM00382">
    <property type="entry name" value="AAA"/>
    <property type="match status" value="1"/>
</dbReference>
<dbReference type="InterPro" id="IPR027417">
    <property type="entry name" value="P-loop_NTPase"/>
</dbReference>
<dbReference type="GO" id="GO:0016887">
    <property type="term" value="F:ATP hydrolysis activity"/>
    <property type="evidence" value="ECO:0007669"/>
    <property type="project" value="InterPro"/>
</dbReference>